<evidence type="ECO:0000313" key="6">
    <source>
        <dbReference type="Proteomes" id="UP000288178"/>
    </source>
</evidence>
<dbReference type="InterPro" id="IPR011234">
    <property type="entry name" value="Fumarylacetoacetase-like_C"/>
</dbReference>
<organism evidence="5 6">
    <name type="scientific">Rubrivivax albus</name>
    <dbReference type="NCBI Taxonomy" id="2499835"/>
    <lineage>
        <taxon>Bacteria</taxon>
        <taxon>Pseudomonadati</taxon>
        <taxon>Pseudomonadota</taxon>
        <taxon>Betaproteobacteria</taxon>
        <taxon>Burkholderiales</taxon>
        <taxon>Sphaerotilaceae</taxon>
        <taxon>Rubrivivax</taxon>
    </lineage>
</organism>
<protein>
    <submittedName>
        <fullName evidence="5">FAA hydrolase family protein</fullName>
    </submittedName>
</protein>
<dbReference type="RefSeq" id="WP_128198962.1">
    <property type="nucleotide sequence ID" value="NZ_SACT01000004.1"/>
</dbReference>
<evidence type="ECO:0000256" key="3">
    <source>
        <dbReference type="ARBA" id="ARBA00022723"/>
    </source>
</evidence>
<dbReference type="InterPro" id="IPR051121">
    <property type="entry name" value="FAH"/>
</dbReference>
<accession>A0A3S2U2D3</accession>
<evidence type="ECO:0000256" key="1">
    <source>
        <dbReference type="ARBA" id="ARBA00001946"/>
    </source>
</evidence>
<dbReference type="Pfam" id="PF01557">
    <property type="entry name" value="FAA_hydrolase"/>
    <property type="match status" value="1"/>
</dbReference>
<feature type="domain" description="Fumarylacetoacetase-like C-terminal" evidence="4">
    <location>
        <begin position="79"/>
        <end position="283"/>
    </location>
</feature>
<keyword evidence="6" id="KW-1185">Reference proteome</keyword>
<dbReference type="PANTHER" id="PTHR42796">
    <property type="entry name" value="FUMARYLACETOACETATE HYDROLASE DOMAIN-CONTAINING PROTEIN 2A-RELATED"/>
    <property type="match status" value="1"/>
</dbReference>
<comment type="similarity">
    <text evidence="2">Belongs to the FAH family.</text>
</comment>
<name>A0A3S2U2D3_9BURK</name>
<dbReference type="Proteomes" id="UP000288178">
    <property type="component" value="Unassembled WGS sequence"/>
</dbReference>
<dbReference type="SUPFAM" id="SSF56529">
    <property type="entry name" value="FAH"/>
    <property type="match status" value="1"/>
</dbReference>
<proteinExistence type="inferred from homology"/>
<comment type="cofactor">
    <cofactor evidence="1">
        <name>Mg(2+)</name>
        <dbReference type="ChEBI" id="CHEBI:18420"/>
    </cofactor>
</comment>
<sequence>MKLISFVRDGRVGFGAVVGGDAAPGVVDLGAALGGRHADLKALLAADGLGAAADALRGRAADFPLASVRLLPVIPEPGKIWCCGLNYGEHVRETNREVTEQPTFFLRVADSQVAHGEPMLRPPESVQFDYEAEIAVIIGKAGRRVSEADAGQYVAGYACYNDGSVRDWQRHTSQWVPGKNFWRTGGFGPWMVTADEIPFGTVMTLSTRLNGVEMQRATTEMMIHSIARQIAYVSTIAPLAPGDVIVTGTPGGVGARRTPPVWMKAGDVCEIEVDRIGVLRNPIADDA</sequence>
<dbReference type="GO" id="GO:0046872">
    <property type="term" value="F:metal ion binding"/>
    <property type="evidence" value="ECO:0007669"/>
    <property type="project" value="UniProtKB-KW"/>
</dbReference>
<dbReference type="AlphaFoldDB" id="A0A3S2U2D3"/>
<dbReference type="EMBL" id="SACT01000004">
    <property type="protein sequence ID" value="RVT50936.1"/>
    <property type="molecule type" value="Genomic_DNA"/>
</dbReference>
<keyword evidence="3" id="KW-0479">Metal-binding</keyword>
<dbReference type="PANTHER" id="PTHR42796:SF4">
    <property type="entry name" value="FUMARYLACETOACETATE HYDROLASE DOMAIN-CONTAINING PROTEIN 2A"/>
    <property type="match status" value="1"/>
</dbReference>
<keyword evidence="5" id="KW-0378">Hydrolase</keyword>
<evidence type="ECO:0000259" key="4">
    <source>
        <dbReference type="Pfam" id="PF01557"/>
    </source>
</evidence>
<evidence type="ECO:0000313" key="5">
    <source>
        <dbReference type="EMBL" id="RVT50936.1"/>
    </source>
</evidence>
<dbReference type="InterPro" id="IPR036663">
    <property type="entry name" value="Fumarylacetoacetase_C_sf"/>
</dbReference>
<reference evidence="5 6" key="1">
    <citation type="submission" date="2019-01" db="EMBL/GenBank/DDBJ databases">
        <authorList>
            <person name="Chen W.-M."/>
        </authorList>
    </citation>
    <scope>NUCLEOTIDE SEQUENCE [LARGE SCALE GENOMIC DNA]</scope>
    <source>
        <strain evidence="5 6">ICH-3</strain>
    </source>
</reference>
<evidence type="ECO:0000256" key="2">
    <source>
        <dbReference type="ARBA" id="ARBA00010211"/>
    </source>
</evidence>
<comment type="caution">
    <text evidence="5">The sequence shown here is derived from an EMBL/GenBank/DDBJ whole genome shotgun (WGS) entry which is preliminary data.</text>
</comment>
<dbReference type="OrthoDB" id="9805307at2"/>
<dbReference type="GO" id="GO:0016787">
    <property type="term" value="F:hydrolase activity"/>
    <property type="evidence" value="ECO:0007669"/>
    <property type="project" value="UniProtKB-KW"/>
</dbReference>
<dbReference type="Gene3D" id="3.90.850.10">
    <property type="entry name" value="Fumarylacetoacetase-like, C-terminal domain"/>
    <property type="match status" value="1"/>
</dbReference>
<gene>
    <name evidence="5" type="ORF">ENE75_14140</name>
</gene>
<dbReference type="GO" id="GO:0044281">
    <property type="term" value="P:small molecule metabolic process"/>
    <property type="evidence" value="ECO:0007669"/>
    <property type="project" value="UniProtKB-ARBA"/>
</dbReference>